<dbReference type="Pfam" id="PF01343">
    <property type="entry name" value="Peptidase_S49"/>
    <property type="match status" value="2"/>
</dbReference>
<feature type="domain" description="Peptidase S49" evidence="7">
    <location>
        <begin position="368"/>
        <end position="517"/>
    </location>
</feature>
<dbReference type="GO" id="GO:0006465">
    <property type="term" value="P:signal peptide processing"/>
    <property type="evidence" value="ECO:0007669"/>
    <property type="project" value="InterPro"/>
</dbReference>
<name>A0A7W6RD89_9PROT</name>
<keyword evidence="4" id="KW-0720">Serine protease</keyword>
<gene>
    <name evidence="8" type="ORF">GGD89_001422</name>
</gene>
<evidence type="ECO:0000256" key="5">
    <source>
        <dbReference type="PIRSR" id="PIRSR001217-1"/>
    </source>
</evidence>
<dbReference type="PANTHER" id="PTHR33209">
    <property type="entry name" value="PROTEASE 4"/>
    <property type="match status" value="1"/>
</dbReference>
<evidence type="ECO:0000256" key="3">
    <source>
        <dbReference type="ARBA" id="ARBA00022801"/>
    </source>
</evidence>
<dbReference type="EMBL" id="JACIGK010000008">
    <property type="protein sequence ID" value="MBB4265798.1"/>
    <property type="molecule type" value="Genomic_DNA"/>
</dbReference>
<evidence type="ECO:0000256" key="6">
    <source>
        <dbReference type="SAM" id="MobiDB-lite"/>
    </source>
</evidence>
<feature type="region of interest" description="Disordered" evidence="6">
    <location>
        <begin position="599"/>
        <end position="618"/>
    </location>
</feature>
<evidence type="ECO:0000256" key="1">
    <source>
        <dbReference type="ARBA" id="ARBA00008683"/>
    </source>
</evidence>
<evidence type="ECO:0000256" key="2">
    <source>
        <dbReference type="ARBA" id="ARBA00022670"/>
    </source>
</evidence>
<keyword evidence="9" id="KW-1185">Reference proteome</keyword>
<dbReference type="Gene3D" id="3.90.226.10">
    <property type="entry name" value="2-enoyl-CoA Hydratase, Chain A, domain 1"/>
    <property type="match status" value="3"/>
</dbReference>
<dbReference type="GO" id="GO:0016020">
    <property type="term" value="C:membrane"/>
    <property type="evidence" value="ECO:0007669"/>
    <property type="project" value="InterPro"/>
</dbReference>
<sequence>MFRFLGKLIIGLLALVGGLVVVTAIVVALVLPNLMPQRDPLPGAMVLTVDLDQDLSEGEDDPWLGLGDGALPLRTVLDGLERAARDDRVLGLVARVRTPTMGLAQAQELRDAVHAFRTQGKPTFVHADTLTAGGGNGTLAYYLASAFEDVWLQPSGEVGLTGLALEVPFIAKALRDWGLRFEGEARHEFKGVLAGLQDDSMRPAQAQNMGRLVASWFDQVVADVSAARDIPVGDLTAVIDRAPLLAPVAQEVGLIDRQGYHDEFKDAVQEALGEHDEVSVTAYMAREDSAEPEDARRLALIHGVGAVTFGDDDDRPSFSRGLSAEGLESAIHEAVEDERVAAIVLRLDSPGGDYVASDRARRAVAMARERGTPVIVSMGNVVASGGYFIALEADQIVASPATVTGSIGVAAGKLVLEGFWAEQGVSWAALDEGANAAMWSSNRGFSAAARRALDRRLDQIYADFTTRVGQARELTLAGVDEVARGRVFSGADALEVGLVDRLGGLREALRVAREAAALPADEAVVVAPYPEPRPPIERVLDLLEDRGGLPGLAALAGAQAEHLRLLATLGPVLEPAAALAGRLRASGLMAPPSGAADPVRLHYGGPHGLAGGEGMSRP</sequence>
<comment type="caution">
    <text evidence="8">The sequence shown here is derived from an EMBL/GenBank/DDBJ whole genome shotgun (WGS) entry which is preliminary data.</text>
</comment>
<protein>
    <submittedName>
        <fullName evidence="8">Protease-4</fullName>
        <ecNumber evidence="8">3.4.21.-</ecNumber>
    </submittedName>
</protein>
<keyword evidence="3 8" id="KW-0378">Hydrolase</keyword>
<evidence type="ECO:0000259" key="7">
    <source>
        <dbReference type="Pfam" id="PF01343"/>
    </source>
</evidence>
<dbReference type="RefSeq" id="WP_184043519.1">
    <property type="nucleotide sequence ID" value="NZ_JACIGK010000008.1"/>
</dbReference>
<dbReference type="EC" id="3.4.21.-" evidence="8"/>
<dbReference type="InterPro" id="IPR002142">
    <property type="entry name" value="Peptidase_S49"/>
</dbReference>
<accession>A0A7W6RD89</accession>
<proteinExistence type="inferred from homology"/>
<feature type="domain" description="Peptidase S49" evidence="7">
    <location>
        <begin position="116"/>
        <end position="270"/>
    </location>
</feature>
<feature type="active site" description="Nucleophile" evidence="5">
    <location>
        <position position="384"/>
    </location>
</feature>
<dbReference type="AlphaFoldDB" id="A0A7W6RD89"/>
<reference evidence="8 9" key="1">
    <citation type="submission" date="2020-08" db="EMBL/GenBank/DDBJ databases">
        <title>Genome sequencing of Purple Non-Sulfur Bacteria from various extreme environments.</title>
        <authorList>
            <person name="Mayer M."/>
        </authorList>
    </citation>
    <scope>NUCLEOTIDE SEQUENCE [LARGE SCALE GENOMIC DNA]</scope>
    <source>
        <strain evidence="8 9">JA131</strain>
    </source>
</reference>
<dbReference type="Proteomes" id="UP000554286">
    <property type="component" value="Unassembled WGS sequence"/>
</dbReference>
<evidence type="ECO:0000313" key="9">
    <source>
        <dbReference type="Proteomes" id="UP000554286"/>
    </source>
</evidence>
<dbReference type="PIRSF" id="PIRSF001217">
    <property type="entry name" value="Protease_4_SppA"/>
    <property type="match status" value="1"/>
</dbReference>
<feature type="active site" description="Proton donor/acceptor" evidence="5">
    <location>
        <position position="190"/>
    </location>
</feature>
<dbReference type="CDD" id="cd07023">
    <property type="entry name" value="S49_Sppa_N_C"/>
    <property type="match status" value="1"/>
</dbReference>
<dbReference type="InterPro" id="IPR047217">
    <property type="entry name" value="S49_SppA_67K_type_N"/>
</dbReference>
<comment type="similarity">
    <text evidence="1">Belongs to the peptidase S49 family.</text>
</comment>
<evidence type="ECO:0000313" key="8">
    <source>
        <dbReference type="EMBL" id="MBB4265798.1"/>
    </source>
</evidence>
<dbReference type="CDD" id="cd07018">
    <property type="entry name" value="S49_SppA_67K_type"/>
    <property type="match status" value="1"/>
</dbReference>
<keyword evidence="2 8" id="KW-0645">Protease</keyword>
<dbReference type="InterPro" id="IPR047272">
    <property type="entry name" value="S49_SppA_C"/>
</dbReference>
<evidence type="ECO:0000256" key="4">
    <source>
        <dbReference type="ARBA" id="ARBA00022825"/>
    </source>
</evidence>
<dbReference type="GO" id="GO:0008236">
    <property type="term" value="F:serine-type peptidase activity"/>
    <property type="evidence" value="ECO:0007669"/>
    <property type="project" value="UniProtKB-KW"/>
</dbReference>
<organism evidence="8 9">
    <name type="scientific">Roseospira visakhapatnamensis</name>
    <dbReference type="NCBI Taxonomy" id="390880"/>
    <lineage>
        <taxon>Bacteria</taxon>
        <taxon>Pseudomonadati</taxon>
        <taxon>Pseudomonadota</taxon>
        <taxon>Alphaproteobacteria</taxon>
        <taxon>Rhodospirillales</taxon>
        <taxon>Rhodospirillaceae</taxon>
        <taxon>Roseospira</taxon>
    </lineage>
</organism>
<dbReference type="SUPFAM" id="SSF52096">
    <property type="entry name" value="ClpP/crotonase"/>
    <property type="match status" value="2"/>
</dbReference>
<dbReference type="PANTHER" id="PTHR33209:SF1">
    <property type="entry name" value="PEPTIDASE S49 DOMAIN-CONTAINING PROTEIN"/>
    <property type="match status" value="1"/>
</dbReference>
<feature type="compositionally biased region" description="Gly residues" evidence="6">
    <location>
        <begin position="605"/>
        <end position="618"/>
    </location>
</feature>
<dbReference type="InterPro" id="IPR004634">
    <property type="entry name" value="Pept_S49_pIV"/>
</dbReference>
<dbReference type="InterPro" id="IPR029045">
    <property type="entry name" value="ClpP/crotonase-like_dom_sf"/>
</dbReference>